<dbReference type="EMBL" id="VYQF01000002">
    <property type="protein sequence ID" value="KAA9039463.1"/>
    <property type="molecule type" value="Genomic_DNA"/>
</dbReference>
<dbReference type="Gene3D" id="2.40.160.10">
    <property type="entry name" value="Porin"/>
    <property type="match status" value="1"/>
</dbReference>
<reference evidence="2 3" key="1">
    <citation type="submission" date="2019-09" db="EMBL/GenBank/DDBJ databases">
        <title>Draft genome sequence of Ginsengibacter sp. BR5-29.</title>
        <authorList>
            <person name="Im W.-T."/>
        </authorList>
    </citation>
    <scope>NUCLEOTIDE SEQUENCE [LARGE SCALE GENOMIC DNA]</scope>
    <source>
        <strain evidence="2 3">BR5-29</strain>
    </source>
</reference>
<dbReference type="RefSeq" id="WP_150414874.1">
    <property type="nucleotide sequence ID" value="NZ_VYQF01000002.1"/>
</dbReference>
<evidence type="ECO:0000313" key="3">
    <source>
        <dbReference type="Proteomes" id="UP000326903"/>
    </source>
</evidence>
<gene>
    <name evidence="2" type="ORF">FW778_11625</name>
</gene>
<sequence length="395" mass="44171">MFTKKILFLTVLSASVLFSNNIKAQFVSNSDSAFNAGRPNSGKLWGYMFGDYYVKAQADSLNRGSGSQYSGVPKNRNAFQIRRLYLGYNYNITKKFAAEVLLEAAPGEALTDNKLAFYVKLANLRIKDLWKGTDLILGQVSTPGFSMSSEPIWGYRSVEKTIIDVRGTPSYDLGASLQGKFDPKKGNFGYDLMVGNGTGAKPEGDNYKWLYGDIWGKFLDKKLYVNLYVDYNGMSPVAGMKHSRSMIKGFVAYTVPTFTIGVEAYNNHLKNDNQATEISTGNVDVLSVDASGLSIFVRGTLVKDKLNFFARTDFFNPDNKIDNNRYNKYVGNTGGYSDPSTKENFITAGLDFTPMKNVHLMPNLWLNHYKNQGFATKYDVSDVVARLTFYYVFGK</sequence>
<keyword evidence="3" id="KW-1185">Reference proteome</keyword>
<evidence type="ECO:0000256" key="1">
    <source>
        <dbReference type="SAM" id="SignalP"/>
    </source>
</evidence>
<accession>A0A5J5IIM7</accession>
<evidence type="ECO:0008006" key="4">
    <source>
        <dbReference type="Google" id="ProtNLM"/>
    </source>
</evidence>
<protein>
    <recommendedName>
        <fullName evidence="4">Phosphate-selective porin O and P</fullName>
    </recommendedName>
</protein>
<name>A0A5J5IIM7_9BACT</name>
<organism evidence="2 3">
    <name type="scientific">Ginsengibacter hankyongi</name>
    <dbReference type="NCBI Taxonomy" id="2607284"/>
    <lineage>
        <taxon>Bacteria</taxon>
        <taxon>Pseudomonadati</taxon>
        <taxon>Bacteroidota</taxon>
        <taxon>Chitinophagia</taxon>
        <taxon>Chitinophagales</taxon>
        <taxon>Chitinophagaceae</taxon>
        <taxon>Ginsengibacter</taxon>
    </lineage>
</organism>
<keyword evidence="1" id="KW-0732">Signal</keyword>
<evidence type="ECO:0000313" key="2">
    <source>
        <dbReference type="EMBL" id="KAA9039463.1"/>
    </source>
</evidence>
<dbReference type="InterPro" id="IPR023614">
    <property type="entry name" value="Porin_dom_sf"/>
</dbReference>
<proteinExistence type="predicted"/>
<feature type="chain" id="PRO_5023859297" description="Phosphate-selective porin O and P" evidence="1">
    <location>
        <begin position="25"/>
        <end position="395"/>
    </location>
</feature>
<comment type="caution">
    <text evidence="2">The sequence shown here is derived from an EMBL/GenBank/DDBJ whole genome shotgun (WGS) entry which is preliminary data.</text>
</comment>
<dbReference type="Proteomes" id="UP000326903">
    <property type="component" value="Unassembled WGS sequence"/>
</dbReference>
<dbReference type="AlphaFoldDB" id="A0A5J5IIM7"/>
<feature type="signal peptide" evidence="1">
    <location>
        <begin position="1"/>
        <end position="24"/>
    </location>
</feature>